<dbReference type="Pfam" id="PF00486">
    <property type="entry name" value="Trans_reg_C"/>
    <property type="match status" value="1"/>
</dbReference>
<dbReference type="InterPro" id="IPR001867">
    <property type="entry name" value="OmpR/PhoB-type_DNA-bd"/>
</dbReference>
<dbReference type="STRING" id="1347342.BN863_15100"/>
<evidence type="ECO:0000256" key="5">
    <source>
        <dbReference type="ARBA" id="ARBA00023163"/>
    </source>
</evidence>
<dbReference type="OrthoDB" id="9790442at2"/>
<dbReference type="Gene3D" id="3.40.50.2300">
    <property type="match status" value="1"/>
</dbReference>
<dbReference type="GO" id="GO:0006355">
    <property type="term" value="P:regulation of DNA-templated transcription"/>
    <property type="evidence" value="ECO:0007669"/>
    <property type="project" value="InterPro"/>
</dbReference>
<reference evidence="10 11" key="1">
    <citation type="journal article" date="2013" name="Appl. Environ. Microbiol.">
        <title>The genome of the alga-associated marine flavobacterium Formosa agariphila KMM 3901T reveals a broad potential for degradation of algal polysaccharides.</title>
        <authorList>
            <person name="Mann A.J."/>
            <person name="Hahnke R.L."/>
            <person name="Huang S."/>
            <person name="Werner J."/>
            <person name="Xing P."/>
            <person name="Barbeyron T."/>
            <person name="Huettel B."/>
            <person name="Stueber K."/>
            <person name="Reinhardt R."/>
            <person name="Harder J."/>
            <person name="Gloeckner F.O."/>
            <person name="Amann R.I."/>
            <person name="Teeling H."/>
        </authorList>
    </citation>
    <scope>NUCLEOTIDE SEQUENCE [LARGE SCALE GENOMIC DNA]</scope>
    <source>
        <strain evidence="11">DSM 15362 / KCTC 12365 / LMG 23005 / KMM 3901</strain>
    </source>
</reference>
<evidence type="ECO:0000259" key="9">
    <source>
        <dbReference type="PROSITE" id="PS51755"/>
    </source>
</evidence>
<feature type="modified residue" description="4-aspartylphosphate" evidence="6">
    <location>
        <position position="53"/>
    </location>
</feature>
<dbReference type="InterPro" id="IPR011006">
    <property type="entry name" value="CheY-like_superfamily"/>
</dbReference>
<dbReference type="HOGENOM" id="CLU_000445_30_1_10"/>
<dbReference type="SMART" id="SM00448">
    <property type="entry name" value="REC"/>
    <property type="match status" value="1"/>
</dbReference>
<dbReference type="PROSITE" id="PS51755">
    <property type="entry name" value="OMPR_PHOB"/>
    <property type="match status" value="1"/>
</dbReference>
<dbReference type="SMART" id="SM00862">
    <property type="entry name" value="Trans_reg_C"/>
    <property type="match status" value="1"/>
</dbReference>
<evidence type="ECO:0000256" key="3">
    <source>
        <dbReference type="ARBA" id="ARBA00023015"/>
    </source>
</evidence>
<evidence type="ECO:0000256" key="2">
    <source>
        <dbReference type="ARBA" id="ARBA00023012"/>
    </source>
</evidence>
<dbReference type="PATRIC" id="fig|1347342.6.peg.1518"/>
<dbReference type="eggNOG" id="COG0745">
    <property type="taxonomic scope" value="Bacteria"/>
</dbReference>
<name>T2KK01_FORAG</name>
<sequence>MIKNILIVEDEFNVATFIKKGLEEVGYNAFIAYDGETCLELVLQKDIHLILLDVILPGMNGYAIAAKIKDLGYGSIPIIFLSALGSTDNIVKGLDAGADDYLTKPFKFKELLARIRAVARRNNIDVPDNLILRLADLELNNDTKIVKRKNTEIKLTSTEFRLLEYLLKNKNKVLSRIDILEHVWDIGFNMGTNVVDVYVNYLRNKIDKKFTPKLIQTVVGMGYILKAPEDEN</sequence>
<evidence type="ECO:0000259" key="8">
    <source>
        <dbReference type="PROSITE" id="PS50110"/>
    </source>
</evidence>
<dbReference type="SUPFAM" id="SSF52172">
    <property type="entry name" value="CheY-like"/>
    <property type="match status" value="1"/>
</dbReference>
<proteinExistence type="predicted"/>
<keyword evidence="5" id="KW-0804">Transcription</keyword>
<keyword evidence="11" id="KW-1185">Reference proteome</keyword>
<evidence type="ECO:0000256" key="6">
    <source>
        <dbReference type="PROSITE-ProRule" id="PRU00169"/>
    </source>
</evidence>
<dbReference type="GO" id="GO:0032993">
    <property type="term" value="C:protein-DNA complex"/>
    <property type="evidence" value="ECO:0007669"/>
    <property type="project" value="TreeGrafter"/>
</dbReference>
<dbReference type="Gene3D" id="1.10.10.10">
    <property type="entry name" value="Winged helix-like DNA-binding domain superfamily/Winged helix DNA-binding domain"/>
    <property type="match status" value="1"/>
</dbReference>
<evidence type="ECO:0000256" key="1">
    <source>
        <dbReference type="ARBA" id="ARBA00022553"/>
    </source>
</evidence>
<dbReference type="EMBL" id="HG315671">
    <property type="protein sequence ID" value="CDF79222.1"/>
    <property type="molecule type" value="Genomic_DNA"/>
</dbReference>
<feature type="domain" description="Response regulatory" evidence="8">
    <location>
        <begin position="4"/>
        <end position="119"/>
    </location>
</feature>
<dbReference type="Pfam" id="PF00072">
    <property type="entry name" value="Response_reg"/>
    <property type="match status" value="1"/>
</dbReference>
<gene>
    <name evidence="10" type="ORF">BN863_15100</name>
</gene>
<evidence type="ECO:0000313" key="10">
    <source>
        <dbReference type="EMBL" id="CDF79222.1"/>
    </source>
</evidence>
<keyword evidence="2" id="KW-0902">Two-component regulatory system</keyword>
<dbReference type="PROSITE" id="PS50110">
    <property type="entry name" value="RESPONSE_REGULATORY"/>
    <property type="match status" value="1"/>
</dbReference>
<dbReference type="PANTHER" id="PTHR48111">
    <property type="entry name" value="REGULATOR OF RPOS"/>
    <property type="match status" value="1"/>
</dbReference>
<dbReference type="CDD" id="cd17574">
    <property type="entry name" value="REC_OmpR"/>
    <property type="match status" value="1"/>
</dbReference>
<dbReference type="CDD" id="cd00383">
    <property type="entry name" value="trans_reg_C"/>
    <property type="match status" value="1"/>
</dbReference>
<dbReference type="PANTHER" id="PTHR48111:SF22">
    <property type="entry name" value="REGULATOR OF RPOS"/>
    <property type="match status" value="1"/>
</dbReference>
<accession>T2KK01</accession>
<feature type="DNA-binding region" description="OmpR/PhoB-type" evidence="7">
    <location>
        <begin position="129"/>
        <end position="227"/>
    </location>
</feature>
<dbReference type="InterPro" id="IPR001789">
    <property type="entry name" value="Sig_transdc_resp-reg_receiver"/>
</dbReference>
<dbReference type="GO" id="GO:0000156">
    <property type="term" value="F:phosphorelay response regulator activity"/>
    <property type="evidence" value="ECO:0007669"/>
    <property type="project" value="TreeGrafter"/>
</dbReference>
<organism evidence="10 11">
    <name type="scientific">Formosa agariphila (strain DSM 15362 / KCTC 12365 / LMG 23005 / KMM 3901 / M-2Alg 35-1)</name>
    <dbReference type="NCBI Taxonomy" id="1347342"/>
    <lineage>
        <taxon>Bacteria</taxon>
        <taxon>Pseudomonadati</taxon>
        <taxon>Bacteroidota</taxon>
        <taxon>Flavobacteriia</taxon>
        <taxon>Flavobacteriales</taxon>
        <taxon>Flavobacteriaceae</taxon>
        <taxon>Formosa</taxon>
    </lineage>
</organism>
<dbReference type="Proteomes" id="UP000016160">
    <property type="component" value="Chromosome"/>
</dbReference>
<dbReference type="AlphaFoldDB" id="T2KK01"/>
<protein>
    <submittedName>
        <fullName evidence="10">Two-component system response regulator</fullName>
    </submittedName>
</protein>
<feature type="domain" description="OmpR/PhoB-type" evidence="9">
    <location>
        <begin position="129"/>
        <end position="227"/>
    </location>
</feature>
<dbReference type="GO" id="GO:0005829">
    <property type="term" value="C:cytosol"/>
    <property type="evidence" value="ECO:0007669"/>
    <property type="project" value="TreeGrafter"/>
</dbReference>
<dbReference type="GO" id="GO:0000976">
    <property type="term" value="F:transcription cis-regulatory region binding"/>
    <property type="evidence" value="ECO:0007669"/>
    <property type="project" value="TreeGrafter"/>
</dbReference>
<dbReference type="InterPro" id="IPR036388">
    <property type="entry name" value="WH-like_DNA-bd_sf"/>
</dbReference>
<keyword evidence="3" id="KW-0805">Transcription regulation</keyword>
<dbReference type="Gene3D" id="6.10.250.690">
    <property type="match status" value="1"/>
</dbReference>
<evidence type="ECO:0000256" key="7">
    <source>
        <dbReference type="PROSITE-ProRule" id="PRU01091"/>
    </source>
</evidence>
<dbReference type="RefSeq" id="WP_038529247.1">
    <property type="nucleotide sequence ID" value="NZ_HG315671.1"/>
</dbReference>
<keyword evidence="1 6" id="KW-0597">Phosphoprotein</keyword>
<keyword evidence="4 7" id="KW-0238">DNA-binding</keyword>
<evidence type="ECO:0000313" key="11">
    <source>
        <dbReference type="Proteomes" id="UP000016160"/>
    </source>
</evidence>
<dbReference type="InterPro" id="IPR039420">
    <property type="entry name" value="WalR-like"/>
</dbReference>
<dbReference type="FunFam" id="1.10.10.10:FF:000005">
    <property type="entry name" value="Two-component system response regulator"/>
    <property type="match status" value="1"/>
</dbReference>
<evidence type="ECO:0000256" key="4">
    <source>
        <dbReference type="ARBA" id="ARBA00023125"/>
    </source>
</evidence>